<organism evidence="2 3">
    <name type="scientific">Vigna mungo</name>
    <name type="common">Black gram</name>
    <name type="synonym">Phaseolus mungo</name>
    <dbReference type="NCBI Taxonomy" id="3915"/>
    <lineage>
        <taxon>Eukaryota</taxon>
        <taxon>Viridiplantae</taxon>
        <taxon>Streptophyta</taxon>
        <taxon>Embryophyta</taxon>
        <taxon>Tracheophyta</taxon>
        <taxon>Spermatophyta</taxon>
        <taxon>Magnoliopsida</taxon>
        <taxon>eudicotyledons</taxon>
        <taxon>Gunneridae</taxon>
        <taxon>Pentapetalae</taxon>
        <taxon>rosids</taxon>
        <taxon>fabids</taxon>
        <taxon>Fabales</taxon>
        <taxon>Fabaceae</taxon>
        <taxon>Papilionoideae</taxon>
        <taxon>50 kb inversion clade</taxon>
        <taxon>NPAAA clade</taxon>
        <taxon>indigoferoid/millettioid clade</taxon>
        <taxon>Phaseoleae</taxon>
        <taxon>Vigna</taxon>
    </lineage>
</organism>
<feature type="compositionally biased region" description="Low complexity" evidence="1">
    <location>
        <begin position="116"/>
        <end position="125"/>
    </location>
</feature>
<gene>
    <name evidence="2" type="ORF">V8G54_017019</name>
</gene>
<evidence type="ECO:0000313" key="2">
    <source>
        <dbReference type="EMBL" id="WVZ12489.1"/>
    </source>
</evidence>
<protein>
    <submittedName>
        <fullName evidence="2">Uncharacterized protein</fullName>
    </submittedName>
</protein>
<sequence length="138" mass="15843">MFEIPHNLHVLLKVPLSNSHFLQPLHNNSGSILQSSLICSTKRPLPKYFSRSPQQILQVKRIATPLKEKDLIIRIKVPGNYFFRRHISLQHLPSKGISFLLSGPAHKDKNKESCKSNRSSSNNNPKQRRFTVFGRFGM</sequence>
<proteinExistence type="predicted"/>
<dbReference type="Proteomes" id="UP001374535">
    <property type="component" value="Chromosome 5"/>
</dbReference>
<reference evidence="2 3" key="1">
    <citation type="journal article" date="2023" name="Life. Sci Alliance">
        <title>Evolutionary insights into 3D genome organization and epigenetic landscape of Vigna mungo.</title>
        <authorList>
            <person name="Junaid A."/>
            <person name="Singh B."/>
            <person name="Bhatia S."/>
        </authorList>
    </citation>
    <scope>NUCLEOTIDE SEQUENCE [LARGE SCALE GENOMIC DNA]</scope>
    <source>
        <strain evidence="2">Urdbean</strain>
    </source>
</reference>
<evidence type="ECO:0000313" key="3">
    <source>
        <dbReference type="Proteomes" id="UP001374535"/>
    </source>
</evidence>
<evidence type="ECO:0000256" key="1">
    <source>
        <dbReference type="SAM" id="MobiDB-lite"/>
    </source>
</evidence>
<feature type="region of interest" description="Disordered" evidence="1">
    <location>
        <begin position="107"/>
        <end position="130"/>
    </location>
</feature>
<dbReference type="AlphaFoldDB" id="A0AAQ3RYD6"/>
<accession>A0AAQ3RYD6</accession>
<name>A0AAQ3RYD6_VIGMU</name>
<dbReference type="EMBL" id="CP144696">
    <property type="protein sequence ID" value="WVZ12489.1"/>
    <property type="molecule type" value="Genomic_DNA"/>
</dbReference>
<keyword evidence="3" id="KW-1185">Reference proteome</keyword>